<dbReference type="InterPro" id="IPR002123">
    <property type="entry name" value="Plipid/glycerol_acylTrfase"/>
</dbReference>
<evidence type="ECO:0000259" key="3">
    <source>
        <dbReference type="SMART" id="SM00563"/>
    </source>
</evidence>
<dbReference type="Pfam" id="PF01553">
    <property type="entry name" value="Acyltransferase"/>
    <property type="match status" value="1"/>
</dbReference>
<dbReference type="EMBL" id="MZGV01000035">
    <property type="protein sequence ID" value="OPJ60125.1"/>
    <property type="molecule type" value="Genomic_DNA"/>
</dbReference>
<protein>
    <submittedName>
        <fullName evidence="4">Bifunctional protein Aas</fullName>
        <ecNumber evidence="4">2.3.1.40</ecNumber>
        <ecNumber evidence="4">6.2.1.20</ecNumber>
    </submittedName>
</protein>
<dbReference type="CDD" id="cd07989">
    <property type="entry name" value="LPLAT_AGPAT-like"/>
    <property type="match status" value="1"/>
</dbReference>
<proteinExistence type="predicted"/>
<reference evidence="4 5" key="1">
    <citation type="submission" date="2017-03" db="EMBL/GenBank/DDBJ databases">
        <title>Genome sequence of Clostridium oryzae DSM 28571.</title>
        <authorList>
            <person name="Poehlein A."/>
            <person name="Daniel R."/>
        </authorList>
    </citation>
    <scope>NUCLEOTIDE SEQUENCE [LARGE SCALE GENOMIC DNA]</scope>
    <source>
        <strain evidence="4 5">DSM 28571</strain>
    </source>
</reference>
<organism evidence="4 5">
    <name type="scientific">Clostridium oryzae</name>
    <dbReference type="NCBI Taxonomy" id="1450648"/>
    <lineage>
        <taxon>Bacteria</taxon>
        <taxon>Bacillati</taxon>
        <taxon>Bacillota</taxon>
        <taxon>Clostridia</taxon>
        <taxon>Eubacteriales</taxon>
        <taxon>Clostridiaceae</taxon>
        <taxon>Clostridium</taxon>
    </lineage>
</organism>
<dbReference type="SMART" id="SM00563">
    <property type="entry name" value="PlsC"/>
    <property type="match status" value="1"/>
</dbReference>
<evidence type="ECO:0000313" key="4">
    <source>
        <dbReference type="EMBL" id="OPJ60125.1"/>
    </source>
</evidence>
<comment type="caution">
    <text evidence="4">The sequence shown here is derived from an EMBL/GenBank/DDBJ whole genome shotgun (WGS) entry which is preliminary data.</text>
</comment>
<dbReference type="EC" id="2.3.1.40" evidence="4"/>
<dbReference type="GO" id="GO:0008922">
    <property type="term" value="F:long-chain fatty acid [acyl-carrier-protein] ligase activity"/>
    <property type="evidence" value="ECO:0007669"/>
    <property type="project" value="UniProtKB-EC"/>
</dbReference>
<dbReference type="Proteomes" id="UP000190080">
    <property type="component" value="Unassembled WGS sequence"/>
</dbReference>
<gene>
    <name evidence="4" type="primary">aas</name>
    <name evidence="4" type="ORF">CLORY_29880</name>
</gene>
<dbReference type="EC" id="6.2.1.20" evidence="4"/>
<keyword evidence="2 4" id="KW-0012">Acyltransferase</keyword>
<sequence>MISPKVAKFINSMPMGIRKYISRKIVSTYLSKYAELKVSGTENIDAASKPIIFIGNHLSNADGLILSEVLGKYDVSFVAGIKLTGDPITALGMHNVKTINIKPNSADKEALTTIISNVKAGKNIFIFPEGTRSRTGSMIEGKKGVILIAKLTKATIIPVGVYGTEKLMPIDKDGNMSSENFHNAEVFVNVGKPVELLAREKGEEKHVFEERCLTHMMKSIAALLPEEYRGYYK</sequence>
<dbReference type="AlphaFoldDB" id="A0A1V4IK53"/>
<keyword evidence="5" id="KW-1185">Reference proteome</keyword>
<evidence type="ECO:0000313" key="5">
    <source>
        <dbReference type="Proteomes" id="UP000190080"/>
    </source>
</evidence>
<dbReference type="SUPFAM" id="SSF69593">
    <property type="entry name" value="Glycerol-3-phosphate (1)-acyltransferase"/>
    <property type="match status" value="1"/>
</dbReference>
<dbReference type="PANTHER" id="PTHR10434">
    <property type="entry name" value="1-ACYL-SN-GLYCEROL-3-PHOSPHATE ACYLTRANSFERASE"/>
    <property type="match status" value="1"/>
</dbReference>
<evidence type="ECO:0000256" key="1">
    <source>
        <dbReference type="ARBA" id="ARBA00022679"/>
    </source>
</evidence>
<evidence type="ECO:0000256" key="2">
    <source>
        <dbReference type="ARBA" id="ARBA00023315"/>
    </source>
</evidence>
<dbReference type="STRING" id="1450648.CLORY_29880"/>
<dbReference type="OrthoDB" id="9803035at2"/>
<dbReference type="GO" id="GO:0006654">
    <property type="term" value="P:phosphatidic acid biosynthetic process"/>
    <property type="evidence" value="ECO:0007669"/>
    <property type="project" value="TreeGrafter"/>
</dbReference>
<dbReference type="PANTHER" id="PTHR10434:SF40">
    <property type="entry name" value="1-ACYL-SN-GLYCEROL-3-PHOSPHATE ACYLTRANSFERASE"/>
    <property type="match status" value="1"/>
</dbReference>
<feature type="domain" description="Phospholipid/glycerol acyltransferase" evidence="3">
    <location>
        <begin position="51"/>
        <end position="164"/>
    </location>
</feature>
<accession>A0A1V4IK53</accession>
<keyword evidence="4" id="KW-0436">Ligase</keyword>
<dbReference type="GO" id="GO:0008779">
    <property type="term" value="F:acyl-[acyl-carrier-protein]-phospholipid O-acyltransferase activity"/>
    <property type="evidence" value="ECO:0007669"/>
    <property type="project" value="UniProtKB-EC"/>
</dbReference>
<dbReference type="GO" id="GO:0003841">
    <property type="term" value="F:1-acylglycerol-3-phosphate O-acyltransferase activity"/>
    <property type="evidence" value="ECO:0007669"/>
    <property type="project" value="TreeGrafter"/>
</dbReference>
<keyword evidence="1 4" id="KW-0808">Transferase</keyword>
<name>A0A1V4IK53_9CLOT</name>
<dbReference type="RefSeq" id="WP_079425846.1">
    <property type="nucleotide sequence ID" value="NZ_MZGV01000035.1"/>
</dbReference>